<comment type="subcellular location">
    <subcellularLocation>
        <location evidence="1">Endoplasmic reticulum membrane</location>
        <topology evidence="1">Multi-pass membrane protein</topology>
    </subcellularLocation>
</comment>
<reference evidence="14 15" key="1">
    <citation type="journal article" date="2004" name="Nature">
        <title>Genome evolution in yeasts.</title>
        <authorList>
            <consortium name="Genolevures"/>
            <person name="Dujon B."/>
            <person name="Sherman D."/>
            <person name="Fischer G."/>
            <person name="Durrens P."/>
            <person name="Casaregola S."/>
            <person name="Lafontaine I."/>
            <person name="de Montigny J."/>
            <person name="Marck C."/>
            <person name="Neuveglise C."/>
            <person name="Talla E."/>
            <person name="Goffard N."/>
            <person name="Frangeul L."/>
            <person name="Aigle M."/>
            <person name="Anthouard V."/>
            <person name="Babour A."/>
            <person name="Barbe V."/>
            <person name="Barnay S."/>
            <person name="Blanchin S."/>
            <person name="Beckerich J.M."/>
            <person name="Beyne E."/>
            <person name="Bleykasten C."/>
            <person name="Boisrame A."/>
            <person name="Boyer J."/>
            <person name="Cattolico L."/>
            <person name="Confanioleri F."/>
            <person name="de Daruvar A."/>
            <person name="Despons L."/>
            <person name="Fabre E."/>
            <person name="Fairhead C."/>
            <person name="Ferry-Dumazet H."/>
            <person name="Groppi A."/>
            <person name="Hantraye F."/>
            <person name="Hennequin C."/>
            <person name="Jauniaux N."/>
            <person name="Joyet P."/>
            <person name="Kachouri R."/>
            <person name="Kerrest A."/>
            <person name="Koszul R."/>
            <person name="Lemaire M."/>
            <person name="Lesur I."/>
            <person name="Ma L."/>
            <person name="Muller H."/>
            <person name="Nicaud J.M."/>
            <person name="Nikolski M."/>
            <person name="Oztas S."/>
            <person name="Ozier-Kalogeropoulos O."/>
            <person name="Pellenz S."/>
            <person name="Potier S."/>
            <person name="Richard G.F."/>
            <person name="Straub M.L."/>
            <person name="Suleau A."/>
            <person name="Swennene D."/>
            <person name="Tekaia F."/>
            <person name="Wesolowski-Louvel M."/>
            <person name="Westhof E."/>
            <person name="Wirth B."/>
            <person name="Zeniou-Meyer M."/>
            <person name="Zivanovic I."/>
            <person name="Bolotin-Fukuhara M."/>
            <person name="Thierry A."/>
            <person name="Bouchier C."/>
            <person name="Caudron B."/>
            <person name="Scarpelli C."/>
            <person name="Gaillardin C."/>
            <person name="Weissenbach J."/>
            <person name="Wincker P."/>
            <person name="Souciet J.L."/>
        </authorList>
    </citation>
    <scope>NUCLEOTIDE SEQUENCE [LARGE SCALE GENOMIC DNA]</scope>
    <source>
        <strain evidence="15">ATCC 36239 / CBS 767 / BCRC 21394 / JCM 1990 / NBRC 0083 / IGC 2968</strain>
    </source>
</reference>
<accession>Q6BZG6</accession>
<dbReference type="GO" id="GO:0006696">
    <property type="term" value="P:ergosterol biosynthetic process"/>
    <property type="evidence" value="ECO:0007669"/>
    <property type="project" value="EnsemblFungi"/>
</dbReference>
<keyword evidence="5" id="KW-0256">Endoplasmic reticulum</keyword>
<feature type="transmembrane region" description="Helical" evidence="13">
    <location>
        <begin position="113"/>
        <end position="132"/>
    </location>
</feature>
<evidence type="ECO:0000313" key="15">
    <source>
        <dbReference type="Proteomes" id="UP000000599"/>
    </source>
</evidence>
<dbReference type="Pfam" id="PF03694">
    <property type="entry name" value="Erg28"/>
    <property type="match status" value="1"/>
</dbReference>
<dbReference type="FunCoup" id="Q6BZG6">
    <property type="interactions" value="288"/>
</dbReference>
<keyword evidence="7 13" id="KW-1133">Transmembrane helix</keyword>
<gene>
    <name evidence="14" type="ordered locus">DEHA2A01496g</name>
</gene>
<proteinExistence type="inferred from homology"/>
<feature type="transmembrane region" description="Helical" evidence="13">
    <location>
        <begin position="138"/>
        <end position="157"/>
    </location>
</feature>
<keyword evidence="8" id="KW-0756">Sterol biosynthesis</keyword>
<dbReference type="EMBL" id="CR382133">
    <property type="protein sequence ID" value="CAG84355.2"/>
    <property type="molecule type" value="Genomic_DNA"/>
</dbReference>
<dbReference type="GO" id="GO:0030674">
    <property type="term" value="F:protein-macromolecule adaptor activity"/>
    <property type="evidence" value="ECO:0007669"/>
    <property type="project" value="EnsemblFungi"/>
</dbReference>
<dbReference type="RefSeq" id="XP_456403.2">
    <property type="nucleotide sequence ID" value="XM_456403.2"/>
</dbReference>
<evidence type="ECO:0000256" key="5">
    <source>
        <dbReference type="ARBA" id="ARBA00022824"/>
    </source>
</evidence>
<keyword evidence="6" id="KW-0752">Steroid biosynthesis</keyword>
<dbReference type="AlphaFoldDB" id="Q6BZG6"/>
<dbReference type="InParanoid" id="Q6BZG6"/>
<keyword evidence="11" id="KW-1207">Sterol metabolism</keyword>
<evidence type="ECO:0000256" key="2">
    <source>
        <dbReference type="ARBA" id="ARBA00005377"/>
    </source>
</evidence>
<evidence type="ECO:0000256" key="12">
    <source>
        <dbReference type="ARBA" id="ARBA00023221"/>
    </source>
</evidence>
<protein>
    <submittedName>
        <fullName evidence="14">DEHA2A01496p</fullName>
    </submittedName>
</protein>
<dbReference type="PANTHER" id="PTHR15451">
    <property type="entry name" value="ERGOSTEROL BIOSYNTHETIC PROTEIN 28-RELATED"/>
    <property type="match status" value="1"/>
</dbReference>
<evidence type="ECO:0000256" key="7">
    <source>
        <dbReference type="ARBA" id="ARBA00022989"/>
    </source>
</evidence>
<keyword evidence="15" id="KW-1185">Reference proteome</keyword>
<evidence type="ECO:0000256" key="3">
    <source>
        <dbReference type="ARBA" id="ARBA00022516"/>
    </source>
</evidence>
<dbReference type="GeneID" id="2899971"/>
<dbReference type="GO" id="GO:0005789">
    <property type="term" value="C:endoplasmic reticulum membrane"/>
    <property type="evidence" value="ECO:0007669"/>
    <property type="project" value="UniProtKB-SubCell"/>
</dbReference>
<evidence type="ECO:0000256" key="10">
    <source>
        <dbReference type="ARBA" id="ARBA00023136"/>
    </source>
</evidence>
<keyword evidence="4 13" id="KW-0812">Transmembrane</keyword>
<dbReference type="eggNOG" id="KOG3455">
    <property type="taxonomic scope" value="Eukaryota"/>
</dbReference>
<evidence type="ECO:0000256" key="6">
    <source>
        <dbReference type="ARBA" id="ARBA00022955"/>
    </source>
</evidence>
<feature type="transmembrane region" description="Helical" evidence="13">
    <location>
        <begin position="86"/>
        <end position="106"/>
    </location>
</feature>
<evidence type="ECO:0000256" key="13">
    <source>
        <dbReference type="SAM" id="Phobius"/>
    </source>
</evidence>
<keyword evidence="10 13" id="KW-0472">Membrane</keyword>
<dbReference type="KEGG" id="dha:DEHA2A01496g"/>
<name>Q6BZG6_DEBHA</name>
<dbReference type="PANTHER" id="PTHR15451:SF19">
    <property type="entry name" value="ERGOSTEROL BIOSYNTHETIC PROTEIN 28 HOMOLOG"/>
    <property type="match status" value="1"/>
</dbReference>
<evidence type="ECO:0000256" key="1">
    <source>
        <dbReference type="ARBA" id="ARBA00004477"/>
    </source>
</evidence>
<dbReference type="OMA" id="NIAIWTY"/>
<dbReference type="VEuPathDB" id="FungiDB:DEHA2A01496g"/>
<dbReference type="STRING" id="284592.Q6BZG6"/>
<evidence type="ECO:0000313" key="14">
    <source>
        <dbReference type="EMBL" id="CAG84355.2"/>
    </source>
</evidence>
<keyword evidence="9" id="KW-0443">Lipid metabolism</keyword>
<sequence>MKISSMKTTNVYGEPPLNIKMIPYFQSFLPTTTSQGGYLPHWLLFISVVSIFNSLQTYQSPDLTLTRRVYESAPTNEVTKLSARTFGTWTFITSIVRFYGAYYLVGNKQIYELCMWSFAVAGGHFISEWLYFGNCKLGKGLAGPLIVSSTSLLWMYLQKDFYLN</sequence>
<organism evidence="14 15">
    <name type="scientific">Debaryomyces hansenii (strain ATCC 36239 / CBS 767 / BCRC 21394 / JCM 1990 / NBRC 0083 / IGC 2968)</name>
    <name type="common">Yeast</name>
    <name type="synonym">Torulaspora hansenii</name>
    <dbReference type="NCBI Taxonomy" id="284592"/>
    <lineage>
        <taxon>Eukaryota</taxon>
        <taxon>Fungi</taxon>
        <taxon>Dikarya</taxon>
        <taxon>Ascomycota</taxon>
        <taxon>Saccharomycotina</taxon>
        <taxon>Pichiomycetes</taxon>
        <taxon>Debaryomycetaceae</taxon>
        <taxon>Debaryomyces</taxon>
    </lineage>
</organism>
<dbReference type="Proteomes" id="UP000000599">
    <property type="component" value="Chromosome A"/>
</dbReference>
<comment type="similarity">
    <text evidence="2">Belongs to the ERG28 family.</text>
</comment>
<evidence type="ECO:0000256" key="8">
    <source>
        <dbReference type="ARBA" id="ARBA00023011"/>
    </source>
</evidence>
<dbReference type="InterPro" id="IPR005352">
    <property type="entry name" value="Erg28"/>
</dbReference>
<dbReference type="HOGENOM" id="CLU_114589_0_0_1"/>
<keyword evidence="3" id="KW-0444">Lipid biosynthesis</keyword>
<evidence type="ECO:0000256" key="11">
    <source>
        <dbReference type="ARBA" id="ARBA00023166"/>
    </source>
</evidence>
<evidence type="ECO:0000256" key="4">
    <source>
        <dbReference type="ARBA" id="ARBA00022692"/>
    </source>
</evidence>
<keyword evidence="12" id="KW-0753">Steroid metabolism</keyword>
<dbReference type="OrthoDB" id="6485510at2759"/>
<evidence type="ECO:0000256" key="9">
    <source>
        <dbReference type="ARBA" id="ARBA00023098"/>
    </source>
</evidence>